<reference evidence="8" key="2">
    <citation type="submission" date="2020-05" db="UniProtKB">
        <authorList>
            <consortium name="EnsemblMetazoa"/>
        </authorList>
    </citation>
    <scope>IDENTIFICATION</scope>
    <source>
        <strain evidence="8">wikel</strain>
    </source>
</reference>
<comment type="catalytic activity">
    <reaction evidence="2">
        <text>S-ubiquitinyl-[E2 ubiquitin-conjugating enzyme]-L-cysteine + [acceptor protein]-L-lysine = [E2 ubiquitin-conjugating enzyme]-L-cysteine + N(6)-ubiquitinyl-[acceptor protein]-L-lysine.</text>
        <dbReference type="EC" id="2.3.2.27"/>
    </reaction>
</comment>
<dbReference type="VEuPathDB" id="VectorBase:ISCW021163"/>
<dbReference type="Pfam" id="PF22960">
    <property type="entry name" value="WHD_UBR1"/>
    <property type="match status" value="1"/>
</dbReference>
<dbReference type="GO" id="GO:0071596">
    <property type="term" value="P:ubiquitin-dependent protein catabolic process via the N-end rule pathway"/>
    <property type="evidence" value="ECO:0000318"/>
    <property type="project" value="GO_Central"/>
</dbReference>
<keyword evidence="2" id="KW-0479">Metal-binding</keyword>
<organism>
    <name type="scientific">Ixodes scapularis</name>
    <name type="common">Black-legged tick</name>
    <name type="synonym">Deer tick</name>
    <dbReference type="NCBI Taxonomy" id="6945"/>
    <lineage>
        <taxon>Eukaryota</taxon>
        <taxon>Metazoa</taxon>
        <taxon>Ecdysozoa</taxon>
        <taxon>Arthropoda</taxon>
        <taxon>Chelicerata</taxon>
        <taxon>Arachnida</taxon>
        <taxon>Acari</taxon>
        <taxon>Parasitiformes</taxon>
        <taxon>Ixodida</taxon>
        <taxon>Ixodoidea</taxon>
        <taxon>Ixodidae</taxon>
        <taxon>Ixodinae</taxon>
        <taxon>Ixodes</taxon>
    </lineage>
</organism>
<reference evidence="7 9" key="1">
    <citation type="submission" date="2008-03" db="EMBL/GenBank/DDBJ databases">
        <title>Annotation of Ixodes scapularis.</title>
        <authorList>
            <consortium name="Ixodes scapularis Genome Project Consortium"/>
            <person name="Caler E."/>
            <person name="Hannick L.I."/>
            <person name="Bidwell S."/>
            <person name="Joardar V."/>
            <person name="Thiagarajan M."/>
            <person name="Amedeo P."/>
            <person name="Galinsky K.J."/>
            <person name="Schobel S."/>
            <person name="Inman J."/>
            <person name="Hostetler J."/>
            <person name="Miller J."/>
            <person name="Hammond M."/>
            <person name="Megy K."/>
            <person name="Lawson D."/>
            <person name="Kodira C."/>
            <person name="Sutton G."/>
            <person name="Meyer J."/>
            <person name="Hill C.A."/>
            <person name="Birren B."/>
            <person name="Nene V."/>
            <person name="Collins F."/>
            <person name="Alarcon-Chaidez F."/>
            <person name="Wikel S."/>
            <person name="Strausberg R."/>
        </authorList>
    </citation>
    <scope>NUCLEOTIDE SEQUENCE [LARGE SCALE GENOMIC DNA]</scope>
    <source>
        <strain evidence="9">Wikel</strain>
        <strain evidence="7">Wikel colony</strain>
    </source>
</reference>
<comment type="pathway">
    <text evidence="1 2">Protein modification; protein ubiquitination.</text>
</comment>
<dbReference type="EMBL" id="ABJB010149255">
    <property type="status" value="NOT_ANNOTATED_CDS"/>
    <property type="molecule type" value="Genomic_DNA"/>
</dbReference>
<evidence type="ECO:0000259" key="4">
    <source>
        <dbReference type="Pfam" id="PF02617"/>
    </source>
</evidence>
<comment type="similarity">
    <text evidence="2">Belongs to the E3 ubiquitin-protein ligase UBR1-like family.</text>
</comment>
<name>B7Q7W6_IXOSC</name>
<dbReference type="UniPathway" id="UPA00143"/>
<dbReference type="VEuPathDB" id="VectorBase:ISCP_014036"/>
<evidence type="ECO:0000313" key="7">
    <source>
        <dbReference type="EMBL" id="EEC14938.1"/>
    </source>
</evidence>
<dbReference type="EMBL" id="ABJB010807214">
    <property type="status" value="NOT_ANNOTATED_CDS"/>
    <property type="molecule type" value="Genomic_DNA"/>
</dbReference>
<dbReference type="InterPro" id="IPR055194">
    <property type="entry name" value="UBR1-like_WH"/>
</dbReference>
<gene>
    <name evidence="7" type="ORF">IscW_ISCW021163</name>
</gene>
<dbReference type="Gene3D" id="3.30.1390.10">
    <property type="match status" value="1"/>
</dbReference>
<dbReference type="GO" id="GO:0008270">
    <property type="term" value="F:zinc ion binding"/>
    <property type="evidence" value="ECO:0007669"/>
    <property type="project" value="UniProtKB-UniRule"/>
</dbReference>
<dbReference type="EMBL" id="ABJB010377560">
    <property type="status" value="NOT_ANNOTATED_CDS"/>
    <property type="molecule type" value="Genomic_DNA"/>
</dbReference>
<accession>B7Q7W6</accession>
<dbReference type="PaxDb" id="6945-B7Q7W6"/>
<dbReference type="EMBL" id="ABJB010000496">
    <property type="status" value="NOT_ANNOTATED_CDS"/>
    <property type="molecule type" value="Genomic_DNA"/>
</dbReference>
<dbReference type="GO" id="GO:0000151">
    <property type="term" value="C:ubiquitin ligase complex"/>
    <property type="evidence" value="ECO:0000318"/>
    <property type="project" value="GO_Central"/>
</dbReference>
<feature type="domain" description="E3 ubiquitin-protein ligase UBR-like C-terminal" evidence="5">
    <location>
        <begin position="1197"/>
        <end position="1609"/>
    </location>
</feature>
<keyword evidence="2" id="KW-0808">Transferase</keyword>
<dbReference type="OrthoDB" id="26387at2759"/>
<feature type="domain" description="Adaptor protein ClpS core" evidence="4">
    <location>
        <begin position="146"/>
        <end position="204"/>
    </location>
</feature>
<keyword evidence="2" id="KW-0862">Zinc</keyword>
<keyword evidence="9" id="KW-1185">Reference proteome</keyword>
<comment type="function">
    <text evidence="2">Ubiquitin ligase protein which is a component of the N-end rule pathway. Recognizes and binds to proteins bearing specific N-terminal residues that are destabilizing according to the N-end rule, leading to their ubiquitination and subsequent degradation.</text>
</comment>
<dbReference type="InterPro" id="IPR036390">
    <property type="entry name" value="WH_DNA-bd_sf"/>
</dbReference>
<dbReference type="FunCoup" id="B7Q7W6">
    <property type="interactions" value="984"/>
</dbReference>
<dbReference type="EMBL" id="ABJB010070237">
    <property type="status" value="NOT_ANNOTATED_CDS"/>
    <property type="molecule type" value="Genomic_DNA"/>
</dbReference>
<dbReference type="InParanoid" id="B7Q7W6"/>
<dbReference type="VEuPathDB" id="VectorBase:ISCI021163"/>
<evidence type="ECO:0000259" key="6">
    <source>
        <dbReference type="Pfam" id="PF22960"/>
    </source>
</evidence>
<evidence type="ECO:0000313" key="9">
    <source>
        <dbReference type="Proteomes" id="UP000001555"/>
    </source>
</evidence>
<evidence type="ECO:0007829" key="10">
    <source>
        <dbReference type="PeptideAtlas" id="B7Q7W6"/>
    </source>
</evidence>
<dbReference type="Pfam" id="PF02617">
    <property type="entry name" value="ClpS"/>
    <property type="match status" value="1"/>
</dbReference>
<dbReference type="SUPFAM" id="SSF54736">
    <property type="entry name" value="ClpS-like"/>
    <property type="match status" value="1"/>
</dbReference>
<dbReference type="Proteomes" id="UP000001555">
    <property type="component" value="Unassembled WGS sequence"/>
</dbReference>
<dbReference type="EMBL" id="ABJB011006811">
    <property type="status" value="NOT_ANNOTATED_CDS"/>
    <property type="molecule type" value="Genomic_DNA"/>
</dbReference>
<evidence type="ECO:0000256" key="1">
    <source>
        <dbReference type="ARBA" id="ARBA00004906"/>
    </source>
</evidence>
<dbReference type="PANTHER" id="PTHR21497:SF24">
    <property type="entry name" value="E3 UBIQUITIN-PROTEIN LIGASE UBR1"/>
    <property type="match status" value="1"/>
</dbReference>
<dbReference type="PANTHER" id="PTHR21497">
    <property type="entry name" value="UBIQUITIN LIGASE E3 ALPHA-RELATED"/>
    <property type="match status" value="1"/>
</dbReference>
<dbReference type="GO" id="GO:0016567">
    <property type="term" value="P:protein ubiquitination"/>
    <property type="evidence" value="ECO:0000318"/>
    <property type="project" value="GO_Central"/>
</dbReference>
<dbReference type="EMBL" id="ABJB010949645">
    <property type="status" value="NOT_ANNOTATED_CDS"/>
    <property type="molecule type" value="Genomic_DNA"/>
</dbReference>
<dbReference type="InterPro" id="IPR003769">
    <property type="entry name" value="ClpS_core"/>
</dbReference>
<dbReference type="InterPro" id="IPR039164">
    <property type="entry name" value="UBR1-like"/>
</dbReference>
<keyword evidence="2" id="KW-0833">Ubl conjugation pathway</keyword>
<protein>
    <recommendedName>
        <fullName evidence="2">E3 ubiquitin-protein ligase</fullName>
        <ecNumber evidence="2">2.3.2.27</ecNumber>
    </recommendedName>
</protein>
<keyword evidence="10" id="KW-1267">Proteomics identification</keyword>
<feature type="region of interest" description="Disordered" evidence="3">
    <location>
        <begin position="880"/>
        <end position="899"/>
    </location>
</feature>
<dbReference type="InterPro" id="IPR044046">
    <property type="entry name" value="E3_ligase_UBR-like_C"/>
</dbReference>
<dbReference type="EMBL" id="ABJB010696492">
    <property type="status" value="NOT_ANNOTATED_CDS"/>
    <property type="molecule type" value="Genomic_DNA"/>
</dbReference>
<evidence type="ECO:0000313" key="8">
    <source>
        <dbReference type="EnsemblMetazoa" id="ISCW021163-PA"/>
    </source>
</evidence>
<dbReference type="GO" id="GO:0005737">
    <property type="term" value="C:cytoplasm"/>
    <property type="evidence" value="ECO:0000318"/>
    <property type="project" value="GO_Central"/>
</dbReference>
<dbReference type="EC" id="2.3.2.27" evidence="2"/>
<sequence length="1634" mass="180657">MSMSCGGGYCDCGDLEAWKEFPFCQTHGRSSAKQRLPPDLVSRVELVLRAVLLYCHQMLTWNKSTELPPDLAPGVQQDTFVTMLFNDEAHTYEQGGAEEDPLERLPPDLVSRVELVLRAVLLYCHQMLTWNKSTELPPDLAPGVQQDTFVTMLFNDEAHTYEQVIQTLNRAIECTHREAIEYATTVDREGRSLVRSSSFADCLQTFAMRLLSWLQGFLSQCQAFRLVFSGVMLEPTPEEGFPLVRCVMRADTQLWKTARAAFHQLFIGGMLMDGRCKRDFAVAFTRDYPDLLKEFVADDHEHPVSVTSLSVQIFTVPTLAHLLVAEENALAVLLRTFLSECEKHRNAQGRLAFERNQANVSFRRAQYVLYDLRYLLAVPPDVWTERLRKGFLYGVGSLLTLLTWMQGMDSVLRQVGQHVEFEAEWETGINIQLKLAPVVGLALEWCSRDREVAVKALRKALRALEGAQGPMAAVGRELAGHSASCVDYDVAALPVSIHLPLSRFVAGLLLCLDRFGLGYDSHEFQFRGKPTPEQLMELPLRTQVMVAQFRAGMWRRNGYSLLNQIYFYHNVRLRGETYDRDVTLLQAAAALLESNEFLIQLLHKYGLLAWAKDGYDSADEANLPLTVALAEEFLGLVLTLVSERSLPGVGAVTEADRLQREIVQLLCVEPLPHSQLVKLLPRGGSPAREAQVEQILARVAHFRRERGADPAATASTSRYELRPEFYGEFNPFFYHYTREEQSRAEEAQLRRRKQAGLEPCCPPPCPPEFARPFATVVNLLQCDVMLGVLNLVLGRASSPGCPSFSETQLEKALHLVGVALHEEQRLRDRGVPPADSFFAFTAAATRSGLADALERCAAAPRVRSQKPLLDHTLRHFRRVRDGPTDQCPMEVEEEADPGGRLAGARNAEAAAARRARIMAQMSAMQKNFIQEYSDLFKEAGELDVAAAEAPSASRHTCILCREDEELSVGGRTLVLSAFVQRSTVLSKDRSRVPPTGEDEEGRQEEVVPVPADLRYGAHTSTCGHVMHSRCWQKFFESVLTKERRRPARYGRHISFNVEKREFLCPLCECLSNTVVPLLPPVCALVPPRCLERAAQVQARGRDDACFEAWLEGARAALQGAGLQQTAVQGAPVVTTEGPSSDDKPLPRLAGPSLREVCEALPAEAAEHLCQLYACYEEPQGPAAIEFSASLVEMLKLFSQACYTVGLDAHPNAEDDRVPAQVWWSCAYTIHGTEWLLRGRPLLGDLSSRRLHCLEALVRTAVASLRVCSGEALHSHCLRLLGHAFPAPGTASCVLDVDAFGLLVGLCLSAPSLFSSGMPLPLGGALDAHVLRLVLCLHLVQVVLTVEVPQEDGMDTEPSQEDPGLLRFCTEVLQAAGKSTAQVDGRFLEAVRGGLRPFLRCSTILLHFLSSRPAPEALCQAGGDTWDALCSFLSLDPRLALVVGHPALARLATTWVSQPALRARLSGPCLVRHPMSPNALVALPADFSELINEASLFRCPNSDGDDSRSPTLCLVCGRLLCSQSYCCQVEVGGERLGACNLHLTSCGAGVGLFLRVRDCKVLLLVGHTKGCYLPPPYVDEYGETDPGLVRGNPLHLCPRRYDQLLRLWLSHGIPEQVAHALEQSTGLSSTNWALM</sequence>
<dbReference type="Pfam" id="PF18995">
    <property type="entry name" value="PRT6_C"/>
    <property type="match status" value="1"/>
</dbReference>
<dbReference type="EMBL" id="ABJB010130806">
    <property type="status" value="NOT_ANNOTATED_CDS"/>
    <property type="molecule type" value="Genomic_DNA"/>
</dbReference>
<proteinExistence type="evidence at protein level"/>
<dbReference type="GO" id="GO:0016874">
    <property type="term" value="F:ligase activity"/>
    <property type="evidence" value="ECO:0007669"/>
    <property type="project" value="UniProtKB-KW"/>
</dbReference>
<evidence type="ECO:0000256" key="3">
    <source>
        <dbReference type="SAM" id="MobiDB-lite"/>
    </source>
</evidence>
<keyword evidence="2" id="KW-0863">Zinc-finger</keyword>
<keyword evidence="7" id="KW-0436">Ligase</keyword>
<evidence type="ECO:0000256" key="2">
    <source>
        <dbReference type="RuleBase" id="RU366018"/>
    </source>
</evidence>
<feature type="domain" description="E3 ubiquitin-protein ligase UBR1-like winged-helix" evidence="6">
    <location>
        <begin position="658"/>
        <end position="762"/>
    </location>
</feature>
<dbReference type="InterPro" id="IPR042065">
    <property type="entry name" value="E3_ELL-like"/>
</dbReference>
<dbReference type="InterPro" id="IPR014719">
    <property type="entry name" value="Ribosomal_bL12_C/ClpS-like"/>
</dbReference>
<dbReference type="Gene3D" id="1.10.10.2670">
    <property type="entry name" value="E3 ubiquitin-protein ligase"/>
    <property type="match status" value="1"/>
</dbReference>
<dbReference type="EMBL" id="DS878697">
    <property type="protein sequence ID" value="EEC14938.1"/>
    <property type="molecule type" value="Genomic_DNA"/>
</dbReference>
<dbReference type="GO" id="GO:0061630">
    <property type="term" value="F:ubiquitin protein ligase activity"/>
    <property type="evidence" value="ECO:0000318"/>
    <property type="project" value="GO_Central"/>
</dbReference>
<evidence type="ECO:0000259" key="5">
    <source>
        <dbReference type="Pfam" id="PF18995"/>
    </source>
</evidence>
<dbReference type="EnsemblMetazoa" id="ISCW021163-RA">
    <property type="protein sequence ID" value="ISCW021163-PA"/>
    <property type="gene ID" value="ISCW021163"/>
</dbReference>
<dbReference type="SUPFAM" id="SSF46785">
    <property type="entry name" value="Winged helix' DNA-binding domain"/>
    <property type="match status" value="1"/>
</dbReference>
<dbReference type="EMBL" id="ABJB010602893">
    <property type="status" value="NOT_ANNOTATED_CDS"/>
    <property type="molecule type" value="Genomic_DNA"/>
</dbReference>
<dbReference type="HOGENOM" id="CLU_001801_0_0_1"/>
<dbReference type="STRING" id="6945.B7Q7W6"/>